<sequence length="152" mass="17066">MSDFVIVGVELAESEDNALRVEAAKAGLSKRKFARQIVVDWLKENHTKNVREVYNDILHGIISRTEEGSDERNELLDSLLAVSDGCGELVKLTIKIGSTGIEHDKSEIVSKIDFNRNRINDFCGLHSITPLPYKPVDILAFELVDEYRPGKK</sequence>
<accession>A0A0W8E903</accession>
<dbReference type="EMBL" id="LNQE01001831">
    <property type="protein sequence ID" value="KUG05072.1"/>
    <property type="molecule type" value="Genomic_DNA"/>
</dbReference>
<comment type="caution">
    <text evidence="1">The sequence shown here is derived from an EMBL/GenBank/DDBJ whole genome shotgun (WGS) entry which is preliminary data.</text>
</comment>
<reference evidence="1" key="1">
    <citation type="journal article" date="2015" name="Proc. Natl. Acad. Sci. U.S.A.">
        <title>Networks of energetic and metabolic interactions define dynamics in microbial communities.</title>
        <authorList>
            <person name="Embree M."/>
            <person name="Liu J.K."/>
            <person name="Al-Bassam M.M."/>
            <person name="Zengler K."/>
        </authorList>
    </citation>
    <scope>NUCLEOTIDE SEQUENCE</scope>
</reference>
<dbReference type="AlphaFoldDB" id="A0A0W8E903"/>
<gene>
    <name evidence="1" type="ORF">ASZ90_017561</name>
</gene>
<organism evidence="1">
    <name type="scientific">hydrocarbon metagenome</name>
    <dbReference type="NCBI Taxonomy" id="938273"/>
    <lineage>
        <taxon>unclassified sequences</taxon>
        <taxon>metagenomes</taxon>
        <taxon>ecological metagenomes</taxon>
    </lineage>
</organism>
<proteinExistence type="predicted"/>
<protein>
    <submittedName>
        <fullName evidence="1">Uncharacterized protein</fullName>
    </submittedName>
</protein>
<evidence type="ECO:0000313" key="1">
    <source>
        <dbReference type="EMBL" id="KUG05072.1"/>
    </source>
</evidence>
<name>A0A0W8E903_9ZZZZ</name>